<proteinExistence type="predicted"/>
<keyword evidence="2" id="KW-1133">Transmembrane helix</keyword>
<evidence type="ECO:0000256" key="1">
    <source>
        <dbReference type="SAM" id="MobiDB-lite"/>
    </source>
</evidence>
<evidence type="ECO:0000256" key="2">
    <source>
        <dbReference type="SAM" id="Phobius"/>
    </source>
</evidence>
<evidence type="ECO:0000313" key="5">
    <source>
        <dbReference type="Proteomes" id="UP000590511"/>
    </source>
</evidence>
<evidence type="ECO:0000313" key="4">
    <source>
        <dbReference type="EMBL" id="MBB4753634.1"/>
    </source>
</evidence>
<dbReference type="AlphaFoldDB" id="A0A7W7MKG5"/>
<feature type="transmembrane region" description="Helical" evidence="2">
    <location>
        <begin position="39"/>
        <end position="64"/>
    </location>
</feature>
<feature type="compositionally biased region" description="Polar residues" evidence="1">
    <location>
        <begin position="1"/>
        <end position="10"/>
    </location>
</feature>
<protein>
    <submittedName>
        <fullName evidence="4">Uncharacterized protein</fullName>
    </submittedName>
</protein>
<reference evidence="4 5" key="1">
    <citation type="submission" date="2020-08" db="EMBL/GenBank/DDBJ databases">
        <title>Sequencing the genomes of 1000 actinobacteria strains.</title>
        <authorList>
            <person name="Klenk H.-P."/>
        </authorList>
    </citation>
    <scope>NUCLEOTIDE SEQUENCE [LARGE SCALE GENOMIC DNA]</scope>
    <source>
        <strain evidence="4 5">DSM 43150</strain>
    </source>
</reference>
<reference evidence="3 6" key="2">
    <citation type="submission" date="2021-01" db="EMBL/GenBank/DDBJ databases">
        <title>Whole genome shotgun sequence of Actinoplanes lobatus NBRC 12513.</title>
        <authorList>
            <person name="Komaki H."/>
            <person name="Tamura T."/>
        </authorList>
    </citation>
    <scope>NUCLEOTIDE SEQUENCE [LARGE SCALE GENOMIC DNA]</scope>
    <source>
        <strain evidence="3 6">NBRC 12513</strain>
    </source>
</reference>
<dbReference type="RefSeq" id="WP_188127590.1">
    <property type="nucleotide sequence ID" value="NZ_BOMP01000016.1"/>
</dbReference>
<dbReference type="EMBL" id="BOMP01000016">
    <property type="protein sequence ID" value="GIE38171.1"/>
    <property type="molecule type" value="Genomic_DNA"/>
</dbReference>
<dbReference type="Proteomes" id="UP000590511">
    <property type="component" value="Unassembled WGS sequence"/>
</dbReference>
<sequence length="113" mass="11840">MNRLSETLTSVPADKSGPRPVRHGQREIGAYATGPDGTVFVPAVDVTTIAVAALGTAALIAVAVSARRRPAIGAVTMGPGGWVSLRRSTAPPLRAGRPWWARLLGARRLVVQH</sequence>
<organism evidence="4 5">
    <name type="scientific">Actinoplanes lobatus</name>
    <dbReference type="NCBI Taxonomy" id="113568"/>
    <lineage>
        <taxon>Bacteria</taxon>
        <taxon>Bacillati</taxon>
        <taxon>Actinomycetota</taxon>
        <taxon>Actinomycetes</taxon>
        <taxon>Micromonosporales</taxon>
        <taxon>Micromonosporaceae</taxon>
        <taxon>Actinoplanes</taxon>
    </lineage>
</organism>
<evidence type="ECO:0000313" key="3">
    <source>
        <dbReference type="EMBL" id="GIE38171.1"/>
    </source>
</evidence>
<name>A0A7W7MKG5_9ACTN</name>
<feature type="region of interest" description="Disordered" evidence="1">
    <location>
        <begin position="1"/>
        <end position="25"/>
    </location>
</feature>
<comment type="caution">
    <text evidence="4">The sequence shown here is derived from an EMBL/GenBank/DDBJ whole genome shotgun (WGS) entry which is preliminary data.</text>
</comment>
<dbReference type="EMBL" id="JACHNC010000001">
    <property type="protein sequence ID" value="MBB4753634.1"/>
    <property type="molecule type" value="Genomic_DNA"/>
</dbReference>
<keyword evidence="6" id="KW-1185">Reference proteome</keyword>
<accession>A0A7W7MKG5</accession>
<keyword evidence="2" id="KW-0812">Transmembrane</keyword>
<keyword evidence="2" id="KW-0472">Membrane</keyword>
<dbReference type="Proteomes" id="UP000631312">
    <property type="component" value="Unassembled WGS sequence"/>
</dbReference>
<gene>
    <name evidence="3" type="ORF">Alo02nite_10690</name>
    <name evidence="4" type="ORF">BJ964_007795</name>
</gene>
<evidence type="ECO:0000313" key="6">
    <source>
        <dbReference type="Proteomes" id="UP000631312"/>
    </source>
</evidence>